<accession>A0ACC2UN22</accession>
<sequence>MDLWGHSQSSDPPFDVFLCWMEFGKHTAVANEPIIVQYYIGEDKSPKSNPGSQKKSCYNQDRQESSRLPVGPNPGPPEISCPSQEEQKPANLPSVKTEGLESTLETPESNPDPPKATQVTQNGQKPANLLSCRPELSNYSKTYQTLKDNSPSKHQITINHVLPKTQTYAEVAACLKEVTTRPPAGPSDDHQLMPASSPEWVIQFDCSGDVVNSGGGTKHCHFCSSEQAQLGSAARKTRSQGPSLASELSPDRNPAKSKEAKPPVDNQATTLSRDQTADPHQALYCPPGAPFGPVHFTKYPPNPAYSEYNLETIIIANPLARTRETEYIGHKGKRIDMPPFFFKDKYNYYRHTLSP</sequence>
<name>A0ACC2UN22_9FUNG</name>
<proteinExistence type="predicted"/>
<comment type="caution">
    <text evidence="1">The sequence shown here is derived from an EMBL/GenBank/DDBJ whole genome shotgun (WGS) entry which is preliminary data.</text>
</comment>
<dbReference type="Proteomes" id="UP001165960">
    <property type="component" value="Unassembled WGS sequence"/>
</dbReference>
<evidence type="ECO:0000313" key="2">
    <source>
        <dbReference type="Proteomes" id="UP001165960"/>
    </source>
</evidence>
<evidence type="ECO:0000313" key="1">
    <source>
        <dbReference type="EMBL" id="KAJ9088080.1"/>
    </source>
</evidence>
<protein>
    <submittedName>
        <fullName evidence="1">Uncharacterized protein</fullName>
    </submittedName>
</protein>
<dbReference type="EMBL" id="QTSX02000158">
    <property type="protein sequence ID" value="KAJ9088080.1"/>
    <property type="molecule type" value="Genomic_DNA"/>
</dbReference>
<gene>
    <name evidence="1" type="ORF">DSO57_1026731</name>
</gene>
<reference evidence="1" key="1">
    <citation type="submission" date="2022-04" db="EMBL/GenBank/DDBJ databases">
        <title>Genome of the entomopathogenic fungus Entomophthora muscae.</title>
        <authorList>
            <person name="Elya C."/>
            <person name="Lovett B.R."/>
            <person name="Lee E."/>
            <person name="Macias A.M."/>
            <person name="Hajek A.E."/>
            <person name="De Bivort B.L."/>
            <person name="Kasson M.T."/>
            <person name="De Fine Licht H.H."/>
            <person name="Stajich J.E."/>
        </authorList>
    </citation>
    <scope>NUCLEOTIDE SEQUENCE</scope>
    <source>
        <strain evidence="1">Berkeley</strain>
    </source>
</reference>
<keyword evidence="2" id="KW-1185">Reference proteome</keyword>
<organism evidence="1 2">
    <name type="scientific">Entomophthora muscae</name>
    <dbReference type="NCBI Taxonomy" id="34485"/>
    <lineage>
        <taxon>Eukaryota</taxon>
        <taxon>Fungi</taxon>
        <taxon>Fungi incertae sedis</taxon>
        <taxon>Zoopagomycota</taxon>
        <taxon>Entomophthoromycotina</taxon>
        <taxon>Entomophthoromycetes</taxon>
        <taxon>Entomophthorales</taxon>
        <taxon>Entomophthoraceae</taxon>
        <taxon>Entomophthora</taxon>
    </lineage>
</organism>